<dbReference type="Pfam" id="PF00169">
    <property type="entry name" value="PH"/>
    <property type="match status" value="2"/>
</dbReference>
<protein>
    <recommendedName>
        <fullName evidence="9">Moesin/ezrin/radixin homolog 1</fullName>
    </recommendedName>
</protein>
<dbReference type="PANTHER" id="PTHR45858">
    <property type="entry name" value="FERM DOMAIN CONTAINING PROTEIN"/>
    <property type="match status" value="1"/>
</dbReference>
<evidence type="ECO:0000313" key="7">
    <source>
        <dbReference type="EMBL" id="TGZ68794.1"/>
    </source>
</evidence>
<dbReference type="Pfam" id="PF09379">
    <property type="entry name" value="FERM_N"/>
    <property type="match status" value="1"/>
</dbReference>
<feature type="region of interest" description="Disordered" evidence="3">
    <location>
        <begin position="930"/>
        <end position="960"/>
    </location>
</feature>
<dbReference type="SMART" id="SM01196">
    <property type="entry name" value="FERM_C"/>
    <property type="match status" value="1"/>
</dbReference>
<evidence type="ECO:0000256" key="2">
    <source>
        <dbReference type="ARBA" id="ARBA00022737"/>
    </source>
</evidence>
<organism evidence="7 8">
    <name type="scientific">Opisthorchis felineus</name>
    <dbReference type="NCBI Taxonomy" id="147828"/>
    <lineage>
        <taxon>Eukaryota</taxon>
        <taxon>Metazoa</taxon>
        <taxon>Spiralia</taxon>
        <taxon>Lophotrochozoa</taxon>
        <taxon>Platyhelminthes</taxon>
        <taxon>Trematoda</taxon>
        <taxon>Digenea</taxon>
        <taxon>Opisthorchiida</taxon>
        <taxon>Opisthorchiata</taxon>
        <taxon>Opisthorchiidae</taxon>
        <taxon>Opisthorchis</taxon>
    </lineage>
</organism>
<feature type="region of interest" description="Disordered" evidence="3">
    <location>
        <begin position="780"/>
        <end position="867"/>
    </location>
</feature>
<dbReference type="PRINTS" id="PR00661">
    <property type="entry name" value="ERMFAMILY"/>
</dbReference>
<dbReference type="SMART" id="SM00233">
    <property type="entry name" value="PH"/>
    <property type="match status" value="2"/>
</dbReference>
<dbReference type="InterPro" id="IPR000798">
    <property type="entry name" value="Ez/rad/moesin-like"/>
</dbReference>
<keyword evidence="1" id="KW-0344">Guanine-nucleotide releasing factor</keyword>
<dbReference type="GO" id="GO:0008092">
    <property type="term" value="F:cytoskeletal protein binding"/>
    <property type="evidence" value="ECO:0007669"/>
    <property type="project" value="InterPro"/>
</dbReference>
<dbReference type="InterPro" id="IPR051835">
    <property type="entry name" value="RAC1-GEF"/>
</dbReference>
<evidence type="ECO:0000259" key="6">
    <source>
        <dbReference type="PROSITE" id="PS50057"/>
    </source>
</evidence>
<evidence type="ECO:0000256" key="3">
    <source>
        <dbReference type="SAM" id="MobiDB-lite"/>
    </source>
</evidence>
<dbReference type="PROSITE" id="PS50010">
    <property type="entry name" value="DH_2"/>
    <property type="match status" value="1"/>
</dbReference>
<dbReference type="Gene3D" id="1.20.900.10">
    <property type="entry name" value="Dbl homology (DH) domain"/>
    <property type="match status" value="1"/>
</dbReference>
<dbReference type="InterPro" id="IPR019748">
    <property type="entry name" value="FERM_central"/>
</dbReference>
<dbReference type="Pfam" id="PF00621">
    <property type="entry name" value="RhoGEF"/>
    <property type="match status" value="1"/>
</dbReference>
<dbReference type="STRING" id="147828.A0A4V3SFK4"/>
<dbReference type="Gene3D" id="1.20.80.10">
    <property type="match status" value="1"/>
</dbReference>
<dbReference type="Proteomes" id="UP000308267">
    <property type="component" value="Unassembled WGS sequence"/>
</dbReference>
<dbReference type="InterPro" id="IPR018979">
    <property type="entry name" value="FERM_N"/>
</dbReference>
<dbReference type="SMART" id="SM00295">
    <property type="entry name" value="B41"/>
    <property type="match status" value="1"/>
</dbReference>
<dbReference type="InterPro" id="IPR041788">
    <property type="entry name" value="FARP1/FARP2/FRMD7_FERM_C"/>
</dbReference>
<dbReference type="InterPro" id="IPR000299">
    <property type="entry name" value="FERM_domain"/>
</dbReference>
<dbReference type="Pfam" id="PF00373">
    <property type="entry name" value="FERM_M"/>
    <property type="match status" value="1"/>
</dbReference>
<feature type="domain" description="FERM" evidence="6">
    <location>
        <begin position="24"/>
        <end position="303"/>
    </location>
</feature>
<keyword evidence="2" id="KW-0677">Repeat</keyword>
<dbReference type="InterPro" id="IPR035963">
    <property type="entry name" value="FERM_2"/>
</dbReference>
<feature type="compositionally biased region" description="Low complexity" evidence="3">
    <location>
        <begin position="780"/>
        <end position="803"/>
    </location>
</feature>
<dbReference type="FunFam" id="1.20.80.10:FF:000005">
    <property type="entry name" value="FERM, RhoGEF and pleckstrin domain-containing protein 1"/>
    <property type="match status" value="1"/>
</dbReference>
<dbReference type="SUPFAM" id="SSF50729">
    <property type="entry name" value="PH domain-like"/>
    <property type="match status" value="3"/>
</dbReference>
<dbReference type="InterPro" id="IPR018980">
    <property type="entry name" value="FERM_PH-like_C"/>
</dbReference>
<feature type="compositionally biased region" description="Polar residues" evidence="3">
    <location>
        <begin position="840"/>
        <end position="850"/>
    </location>
</feature>
<evidence type="ECO:0000313" key="8">
    <source>
        <dbReference type="Proteomes" id="UP000308267"/>
    </source>
</evidence>
<feature type="domain" description="PH" evidence="4">
    <location>
        <begin position="1358"/>
        <end position="1451"/>
    </location>
</feature>
<dbReference type="EMBL" id="SJOL01006346">
    <property type="protein sequence ID" value="TGZ68794.1"/>
    <property type="molecule type" value="Genomic_DNA"/>
</dbReference>
<dbReference type="PANTHER" id="PTHR45858:SF5">
    <property type="entry name" value="MOESIN_EZRIN_RADIXIN HOMOLOG 1"/>
    <property type="match status" value="1"/>
</dbReference>
<evidence type="ECO:0008006" key="9">
    <source>
        <dbReference type="Google" id="ProtNLM"/>
    </source>
</evidence>
<dbReference type="InterPro" id="IPR029071">
    <property type="entry name" value="Ubiquitin-like_domsf"/>
</dbReference>
<dbReference type="InterPro" id="IPR019749">
    <property type="entry name" value="Band_41_domain"/>
</dbReference>
<comment type="caution">
    <text evidence="7">The sequence shown here is derived from an EMBL/GenBank/DDBJ whole genome shotgun (WGS) entry which is preliminary data.</text>
</comment>
<dbReference type="CDD" id="cd14473">
    <property type="entry name" value="FERM_B-lobe"/>
    <property type="match status" value="1"/>
</dbReference>
<reference evidence="7 8" key="1">
    <citation type="journal article" date="2019" name="BMC Genomics">
        <title>New insights from Opisthorchis felineus genome: update on genomics of the epidemiologically important liver flukes.</title>
        <authorList>
            <person name="Ershov N.I."/>
            <person name="Mordvinov V.A."/>
            <person name="Prokhortchouk E.B."/>
            <person name="Pakharukova M.Y."/>
            <person name="Gunbin K.V."/>
            <person name="Ustyantsev K."/>
            <person name="Genaev M.A."/>
            <person name="Blinov A.G."/>
            <person name="Mazur A."/>
            <person name="Boulygina E."/>
            <person name="Tsygankova S."/>
            <person name="Khrameeva E."/>
            <person name="Chekanov N."/>
            <person name="Fan G."/>
            <person name="Xiao A."/>
            <person name="Zhang H."/>
            <person name="Xu X."/>
            <person name="Yang H."/>
            <person name="Solovyev V."/>
            <person name="Lee S.M."/>
            <person name="Liu X."/>
            <person name="Afonnikov D.A."/>
            <person name="Skryabin K.G."/>
        </authorList>
    </citation>
    <scope>NUCLEOTIDE SEQUENCE [LARGE SCALE GENOMIC DNA]</scope>
    <source>
        <strain evidence="7">AK-0245</strain>
        <tissue evidence="7">Whole organism</tissue>
    </source>
</reference>
<dbReference type="InterPro" id="IPR014352">
    <property type="entry name" value="FERM/acyl-CoA-bd_prot_sf"/>
</dbReference>
<dbReference type="PRINTS" id="PR00935">
    <property type="entry name" value="BAND41"/>
</dbReference>
<dbReference type="Gene3D" id="2.30.29.30">
    <property type="entry name" value="Pleckstrin-homology domain (PH domain)/Phosphotyrosine-binding domain (PTB)"/>
    <property type="match status" value="3"/>
</dbReference>
<feature type="compositionally biased region" description="Low complexity" evidence="3">
    <location>
        <begin position="484"/>
        <end position="502"/>
    </location>
</feature>
<dbReference type="CDD" id="cd01220">
    <property type="entry name" value="PH1_FARP1-like"/>
    <property type="match status" value="1"/>
</dbReference>
<feature type="compositionally biased region" description="Polar residues" evidence="3">
    <location>
        <begin position="390"/>
        <end position="402"/>
    </location>
</feature>
<dbReference type="Pfam" id="PF09380">
    <property type="entry name" value="FERM_C"/>
    <property type="match status" value="1"/>
</dbReference>
<dbReference type="CDD" id="cd13235">
    <property type="entry name" value="PH2_FARP1-like"/>
    <property type="match status" value="1"/>
</dbReference>
<feature type="domain" description="DH" evidence="5">
    <location>
        <begin position="1074"/>
        <end position="1298"/>
    </location>
</feature>
<dbReference type="InterPro" id="IPR000219">
    <property type="entry name" value="DH_dom"/>
</dbReference>
<proteinExistence type="predicted"/>
<dbReference type="SMART" id="SM00325">
    <property type="entry name" value="RhoGEF"/>
    <property type="match status" value="1"/>
</dbReference>
<dbReference type="PROSITE" id="PS50057">
    <property type="entry name" value="FERM_3"/>
    <property type="match status" value="1"/>
</dbReference>
<keyword evidence="8" id="KW-1185">Reference proteome</keyword>
<accession>A0A4V3SFK4</accession>
<dbReference type="InterPro" id="IPR014847">
    <property type="entry name" value="FA"/>
</dbReference>
<name>A0A4V3SFK4_OPIFE</name>
<dbReference type="InterPro" id="IPR035899">
    <property type="entry name" value="DBL_dom_sf"/>
</dbReference>
<dbReference type="SMART" id="SM01195">
    <property type="entry name" value="FA"/>
    <property type="match status" value="1"/>
</dbReference>
<dbReference type="CDD" id="cd00160">
    <property type="entry name" value="RhoGEF"/>
    <property type="match status" value="1"/>
</dbReference>
<dbReference type="SUPFAM" id="SSF48065">
    <property type="entry name" value="DBL homology domain (DH-domain)"/>
    <property type="match status" value="1"/>
</dbReference>
<dbReference type="PROSITE" id="PS50003">
    <property type="entry name" value="PH_DOMAIN"/>
    <property type="match status" value="2"/>
</dbReference>
<feature type="domain" description="PH" evidence="4">
    <location>
        <begin position="1519"/>
        <end position="1616"/>
    </location>
</feature>
<dbReference type="InterPro" id="IPR011993">
    <property type="entry name" value="PH-like_dom_sf"/>
</dbReference>
<dbReference type="CDD" id="cd13193">
    <property type="entry name" value="FERM_C_FARP1-like"/>
    <property type="match status" value="1"/>
</dbReference>
<dbReference type="Gene3D" id="3.10.20.90">
    <property type="entry name" value="Phosphatidylinositol 3-kinase Catalytic Subunit, Chain A, domain 1"/>
    <property type="match status" value="1"/>
</dbReference>
<dbReference type="GO" id="GO:0005085">
    <property type="term" value="F:guanyl-nucleotide exchange factor activity"/>
    <property type="evidence" value="ECO:0007669"/>
    <property type="project" value="UniProtKB-KW"/>
</dbReference>
<evidence type="ECO:0000259" key="4">
    <source>
        <dbReference type="PROSITE" id="PS50003"/>
    </source>
</evidence>
<gene>
    <name evidence="7" type="ORF">CRM22_004083</name>
</gene>
<sequence length="1623" mass="179253">MCDPQTPTETGAELATQKLKHKQIEACVILLDSTSQSFHLLPRALGQELYDLVIDHLQLVEYDYFDLEYVNKDGHTFWLDHLKPLHKQITAHKEYLYTFAVKFYTPHPNLLEDEFTRYLFALQVRKDLQTGRLTCSESTAALLAAFIVQGRIGDFLEDIYVDHTYLSGLQLLPTTTVAFLKKVAECHHNLIGQSPAEADFNLLDTVRKVELYGLRMHPAKDNAGLKLNLAVAHSGILVYQASSKISSFSWARIRKVSFKRKRFLIKLHPETYHAAEFVFDSRDECKSFWKQCIEHHAFFRCQAVRQSIPRRGRMVSKGSSFRYTGRTQKQLIEYVRENYVKMPHFERSASAGRVLGAPVPELLLPGLLGAHAHGTHPDTGPHSDYGPSTRLLTQTRPQTDPAQRTHLTDSYLSPDSNRTLTIAIPVGQQANGGGPQFIHGTAQLVRQHRSGSMANEATLPGTLPRGAYLLSAMGTASSGSCTMNSSVSAGSPAPSNSSAGSPQADHKSSVNVPDYSAHFILPSQLRMQDLSLRPVSVASLGTVAMAPSATTLNQPNWRPSSMSRPASPTASSVIIAQSPGSVNPRPVGVAVLPTDPYVTMHASLLVTTQASAMSQFNYGVPLIALGTSAPTTDEASIPGRPANFRPATTFSVGTQPQQAHQLLRTSPIDPNFIVDPSKMAQSTARLKLPPGYALLAGPSGIVQSGNRIIYIDRATGKPLLPLLTSGGQLVVDNSSLPLGVVRQSPVPGGGSNQVVSESIVGQQLSTMVTSTTAASAAVSASMTAPPTAFKPTLPTTTAVTQPTASSDSVVVNGVVLRSRRPPGPPPPAPERRDSMLPRIQTASSQRSSLSADPGLSPKPSSHGPSLAEKVTNMLDSGAEDEVSPTNSKMPHPLAMGLITGPNGMHSASCLSLAGRGRSTLSTRSLCATTRREMSDGTDDDGSDGRKVVINEGGSQSDTEKSIVRSSLFLDSSFGGGHAVADDEEDDDHYSVCSQRSTLRSRSASCRHRHRHRQRHPHSARCHLVTDPATEAALYDLPQGNSTEICNGGADSILFSTQPRRSHSSGRLVRHRLDTAYQLICDLVMTERTYGRDLSVVCVCFRHSLTCLDDELVSPCTEAHEARLPNDLATELFDLLDPIYVEHQKLLASFEARVSSWNGRKVSDDLSNMLSTGIHPLPLTPLAEQQPSIYCIGDLFLAHLSMIPFYQRFMANAERIMLLIEEVLRSNPELEQQLRQFEAQKICYLPFYVFLLKPMHRLLQYRVTLERLMRYYSETHPDAPDCRVVHARLLDLIQSQWESYKRLENTYKLLEIQRDLMGLSSFPSALPDSVETSTKPQQTVATEDLPGPAAGPLIRSGRQFIREGWLQKLSKKGYQPRMFFLFSDQLVYAGRTAAAYLQFKVHGQFPLHDLMVEEAEPAYSFTVFSGNRCFLVAAPSDWQRDRWLEDISRAILAAKTKPSQAADKSVEPIGILNTDMKNTELTSASDSELSQLLQRATTSVHVCWHRCFTVSMQDILRANEYETSGYLLRKFKNSNGWQRLWVVFTQNCLFFYKSYRDDCPLASLPLLGYTITTPSAGDQIKRDNVIKMQFKNHVYFFRGETHHSFERWFEYLSNAAGTSRRPKV</sequence>
<dbReference type="SUPFAM" id="SSF47031">
    <property type="entry name" value="Second domain of FERM"/>
    <property type="match status" value="1"/>
</dbReference>
<dbReference type="OrthoDB" id="9990815at2759"/>
<dbReference type="Pfam" id="PF08736">
    <property type="entry name" value="FA"/>
    <property type="match status" value="1"/>
</dbReference>
<dbReference type="InterPro" id="IPR001849">
    <property type="entry name" value="PH_domain"/>
</dbReference>
<evidence type="ECO:0000259" key="5">
    <source>
        <dbReference type="PROSITE" id="PS50010"/>
    </source>
</evidence>
<feature type="region of interest" description="Disordered" evidence="3">
    <location>
        <begin position="479"/>
        <end position="509"/>
    </location>
</feature>
<dbReference type="SUPFAM" id="SSF54236">
    <property type="entry name" value="Ubiquitin-like"/>
    <property type="match status" value="1"/>
</dbReference>
<dbReference type="FunFam" id="2.30.29.30:FF:000002">
    <property type="entry name" value="Band 4.1-like protein 5 isoform 1"/>
    <property type="match status" value="1"/>
</dbReference>
<evidence type="ECO:0000256" key="1">
    <source>
        <dbReference type="ARBA" id="ARBA00022658"/>
    </source>
</evidence>
<feature type="region of interest" description="Disordered" evidence="3">
    <location>
        <begin position="370"/>
        <end position="414"/>
    </location>
</feature>
<dbReference type="FunFam" id="2.30.29.30:FF:000046">
    <property type="entry name" value="FERM, RhoGEF and pleckstrin domain-containing protein 1"/>
    <property type="match status" value="1"/>
</dbReference>